<dbReference type="SUPFAM" id="SSF52540">
    <property type="entry name" value="P-loop containing nucleoside triphosphate hydrolases"/>
    <property type="match status" value="1"/>
</dbReference>
<protein>
    <submittedName>
        <fullName evidence="5">Protein lingerer-like</fullName>
    </submittedName>
</protein>
<keyword evidence="2" id="KW-0547">Nucleotide-binding</keyword>
<dbReference type="PROSITE" id="PS51720">
    <property type="entry name" value="G_AIG1"/>
    <property type="match status" value="1"/>
</dbReference>
<evidence type="ECO:0000259" key="4">
    <source>
        <dbReference type="PROSITE" id="PS51720"/>
    </source>
</evidence>
<comment type="similarity">
    <text evidence="1">Belongs to the TRAFAC class TrmE-Era-EngA-EngB-Septin-like GTPase superfamily. AIG1/Toc34/Toc159-like paraseptin GTPase family. IAN subfamily.</text>
</comment>
<dbReference type="InterPro" id="IPR027417">
    <property type="entry name" value="P-loop_NTPase"/>
</dbReference>
<reference evidence="5 6" key="1">
    <citation type="submission" date="2021-07" db="EMBL/GenBank/DDBJ databases">
        <authorList>
            <person name="Imarazene B."/>
            <person name="Zahm M."/>
            <person name="Klopp C."/>
            <person name="Cabau C."/>
            <person name="Beille S."/>
            <person name="Jouanno E."/>
            <person name="Castinel A."/>
            <person name="Lluch J."/>
            <person name="Gil L."/>
            <person name="Kuchtly C."/>
            <person name="Lopez Roques C."/>
            <person name="Donnadieu C."/>
            <person name="Parrinello H."/>
            <person name="Journot L."/>
            <person name="Du K."/>
            <person name="Schartl M."/>
            <person name="Retaux S."/>
            <person name="Guiguen Y."/>
        </authorList>
    </citation>
    <scope>NUCLEOTIDE SEQUENCE [LARGE SCALE GENOMIC DNA]</scope>
    <source>
        <strain evidence="5">Pach_M1</strain>
        <tissue evidence="5">Testis</tissue>
    </source>
</reference>
<proteinExistence type="inferred from homology"/>
<dbReference type="Pfam" id="PF04548">
    <property type="entry name" value="AIG1"/>
    <property type="match status" value="1"/>
</dbReference>
<gene>
    <name evidence="5" type="primary">GIMAP4</name>
    <name evidence="5" type="ORF">AMEX_G24778</name>
</gene>
<comment type="caution">
    <text evidence="5">The sequence shown here is derived from an EMBL/GenBank/DDBJ whole genome shotgun (WGS) entry which is preliminary data.</text>
</comment>
<evidence type="ECO:0000256" key="3">
    <source>
        <dbReference type="ARBA" id="ARBA00023134"/>
    </source>
</evidence>
<evidence type="ECO:0000313" key="5">
    <source>
        <dbReference type="EMBL" id="KAG9262850.1"/>
    </source>
</evidence>
<evidence type="ECO:0000256" key="1">
    <source>
        <dbReference type="ARBA" id="ARBA00008535"/>
    </source>
</evidence>
<dbReference type="InterPro" id="IPR006703">
    <property type="entry name" value="G_AIG1"/>
</dbReference>
<dbReference type="InterPro" id="IPR045058">
    <property type="entry name" value="GIMA/IAN/Toc"/>
</dbReference>
<dbReference type="PANTHER" id="PTHR10903">
    <property type="entry name" value="GTPASE, IMAP FAMILY MEMBER-RELATED"/>
    <property type="match status" value="1"/>
</dbReference>
<dbReference type="Proteomes" id="UP000752171">
    <property type="component" value="Unassembled WGS sequence"/>
</dbReference>
<name>A0A8T2KTE2_ASTMX</name>
<accession>A0A8T2KTE2</accession>
<dbReference type="EMBL" id="JAICCE010000021">
    <property type="protein sequence ID" value="KAG9262850.1"/>
    <property type="molecule type" value="Genomic_DNA"/>
</dbReference>
<evidence type="ECO:0000256" key="2">
    <source>
        <dbReference type="ARBA" id="ARBA00022741"/>
    </source>
</evidence>
<dbReference type="OrthoDB" id="8954335at2759"/>
<organism evidence="5 6">
    <name type="scientific">Astyanax mexicanus</name>
    <name type="common">Blind cave fish</name>
    <name type="synonym">Astyanax fasciatus mexicanus</name>
    <dbReference type="NCBI Taxonomy" id="7994"/>
    <lineage>
        <taxon>Eukaryota</taxon>
        <taxon>Metazoa</taxon>
        <taxon>Chordata</taxon>
        <taxon>Craniata</taxon>
        <taxon>Vertebrata</taxon>
        <taxon>Euteleostomi</taxon>
        <taxon>Actinopterygii</taxon>
        <taxon>Neopterygii</taxon>
        <taxon>Teleostei</taxon>
        <taxon>Ostariophysi</taxon>
        <taxon>Characiformes</taxon>
        <taxon>Characoidei</taxon>
        <taxon>Acestrorhamphidae</taxon>
        <taxon>Acestrorhamphinae</taxon>
        <taxon>Astyanax</taxon>
    </lineage>
</organism>
<evidence type="ECO:0000313" key="6">
    <source>
        <dbReference type="Proteomes" id="UP000752171"/>
    </source>
</evidence>
<sequence length="108" mass="11613">MEIKEFLLQAEASGGRSDTLIDSTGITTAMDEMEELKIVLLGKTGVGKSSVGNAILGEEVFTGACSTNSATQICERAEKVINGRRIVVIDTPGIFDTDRSEEELESMR</sequence>
<dbReference type="AlphaFoldDB" id="A0A8T2KTE2"/>
<keyword evidence="3" id="KW-0342">GTP-binding</keyword>
<feature type="domain" description="AIG1-type G" evidence="4">
    <location>
        <begin position="33"/>
        <end position="108"/>
    </location>
</feature>
<dbReference type="Gene3D" id="3.40.50.300">
    <property type="entry name" value="P-loop containing nucleotide triphosphate hydrolases"/>
    <property type="match status" value="1"/>
</dbReference>
<dbReference type="PANTHER" id="PTHR10903:SF62">
    <property type="entry name" value="GTPASE IMAP FAMILY MEMBER 4-LIKE-RELATED"/>
    <property type="match status" value="1"/>
</dbReference>
<dbReference type="GO" id="GO:0005525">
    <property type="term" value="F:GTP binding"/>
    <property type="evidence" value="ECO:0007669"/>
    <property type="project" value="UniProtKB-KW"/>
</dbReference>